<dbReference type="GO" id="GO:0005737">
    <property type="term" value="C:cytoplasm"/>
    <property type="evidence" value="ECO:0007669"/>
    <property type="project" value="TreeGrafter"/>
</dbReference>
<evidence type="ECO:0000256" key="2">
    <source>
        <dbReference type="ARBA" id="ARBA00023006"/>
    </source>
</evidence>
<dbReference type="KEGG" id="muo:115481596"/>
<keyword evidence="6" id="KW-1133">Transmembrane helix</keyword>
<dbReference type="InterPro" id="IPR022408">
    <property type="entry name" value="Acyl-CoA-binding_prot_CS"/>
</dbReference>
<dbReference type="GO" id="GO:0000425">
    <property type="term" value="P:pexophagy"/>
    <property type="evidence" value="ECO:0007669"/>
    <property type="project" value="InterPro"/>
</dbReference>
<dbReference type="InterPro" id="IPR000582">
    <property type="entry name" value="Acyl-CoA-binding_protein"/>
</dbReference>
<evidence type="ECO:0000256" key="4">
    <source>
        <dbReference type="ARBA" id="ARBA00025481"/>
    </source>
</evidence>
<evidence type="ECO:0000313" key="8">
    <source>
        <dbReference type="Proteomes" id="UP000515156"/>
    </source>
</evidence>
<accession>A0A6P7ZUN1</accession>
<organism evidence="8 9">
    <name type="scientific">Microcaecilia unicolor</name>
    <dbReference type="NCBI Taxonomy" id="1415580"/>
    <lineage>
        <taxon>Eukaryota</taxon>
        <taxon>Metazoa</taxon>
        <taxon>Chordata</taxon>
        <taxon>Craniata</taxon>
        <taxon>Vertebrata</taxon>
        <taxon>Euteleostomi</taxon>
        <taxon>Amphibia</taxon>
        <taxon>Gymnophiona</taxon>
        <taxon>Siphonopidae</taxon>
        <taxon>Microcaecilia</taxon>
    </lineage>
</organism>
<comment type="function">
    <text evidence="4">Acyl-CoA binding protein which acts as the peroxisome receptor for pexophagy but is dispensable for aggrephagy and nonselective autophagy. Binds medium- and long-chain acyl-CoA esters.</text>
</comment>
<protein>
    <submittedName>
        <fullName evidence="9">Acyl-CoA-binding domain-containing protein 4</fullName>
    </submittedName>
</protein>
<feature type="region of interest" description="Disordered" evidence="5">
    <location>
        <begin position="328"/>
        <end position="351"/>
    </location>
</feature>
<gene>
    <name evidence="9" type="primary">ACBD4</name>
</gene>
<keyword evidence="2" id="KW-0072">Autophagy</keyword>
<dbReference type="CTD" id="79777"/>
<keyword evidence="3" id="KW-0446">Lipid-binding</keyword>
<evidence type="ECO:0000256" key="1">
    <source>
        <dbReference type="ARBA" id="ARBA00010310"/>
    </source>
</evidence>
<sequence>MYQEKADHQRQFQAAVGVIQGLPKNGSYRPSYEEMLRFYSYYKQATVGCCNIPRPGFWDPIGRYKWDAWNGLGTMNKEDAMAAYIIEMKRVAQKIIDTMPVGETSKEMFKYFEPLYEVIQDMPRPPESFFHKKAGENVHTGKGEYIRSEEERNRHVMMQTEEVERDIEPKIALPDTLTPKTTGLREKEQEHDTEAVLSQYNSKWVCTPSLEEKLQKEAEEALISISQVSTPTLENRYGEGAECSQVTSDSESEVFCDSLDQLELSQNQLLTDSFSSQSNAKNGPQYEPESWEGSYIKLRARMEKLAEEGWSPHSEMGDGFLNPVDAREARTSRPGERQIRKDSSSIKEVKGQPELTAQVTAAVRMLQNDLSDISIRLTRLEALTVSQAQLVDKGSLQLHNSPTKKVTSWWPPTASYHAFIFLLLWPFFVHWLMKKFQRHKR</sequence>
<dbReference type="InParanoid" id="A0A6P7ZUN1"/>
<dbReference type="PANTHER" id="PTHR23310:SF53">
    <property type="entry name" value="ACYL-COA-BINDING DOMAIN-CONTAINING PROTEIN 4"/>
    <property type="match status" value="1"/>
</dbReference>
<reference evidence="9" key="1">
    <citation type="submission" date="2025-08" db="UniProtKB">
        <authorList>
            <consortium name="RefSeq"/>
        </authorList>
    </citation>
    <scope>IDENTIFICATION</scope>
</reference>
<keyword evidence="8" id="KW-1185">Reference proteome</keyword>
<dbReference type="InterPro" id="IPR014352">
    <property type="entry name" value="FERM/acyl-CoA-bd_prot_sf"/>
</dbReference>
<evidence type="ECO:0000259" key="7">
    <source>
        <dbReference type="PROSITE" id="PS51228"/>
    </source>
</evidence>
<dbReference type="PROSITE" id="PS00880">
    <property type="entry name" value="ACB_1"/>
    <property type="match status" value="1"/>
</dbReference>
<dbReference type="Pfam" id="PF00887">
    <property type="entry name" value="ACBP"/>
    <property type="match status" value="1"/>
</dbReference>
<keyword evidence="6" id="KW-0812">Transmembrane</keyword>
<feature type="transmembrane region" description="Helical" evidence="6">
    <location>
        <begin position="414"/>
        <end position="433"/>
    </location>
</feature>
<dbReference type="AlphaFoldDB" id="A0A6P7ZUN1"/>
<dbReference type="GeneID" id="115481596"/>
<dbReference type="PRINTS" id="PR00689">
    <property type="entry name" value="ACOABINDINGP"/>
</dbReference>
<evidence type="ECO:0000256" key="6">
    <source>
        <dbReference type="SAM" id="Phobius"/>
    </source>
</evidence>
<evidence type="ECO:0000256" key="3">
    <source>
        <dbReference type="ARBA" id="ARBA00023121"/>
    </source>
</evidence>
<dbReference type="InterPro" id="IPR035984">
    <property type="entry name" value="Acyl-CoA-binding_sf"/>
</dbReference>
<dbReference type="PIRSF" id="PIRSF002412">
    <property type="entry name" value="MA_DBI"/>
    <property type="match status" value="1"/>
</dbReference>
<dbReference type="SUPFAM" id="SSF47027">
    <property type="entry name" value="Acyl-CoA binding protein"/>
    <property type="match status" value="1"/>
</dbReference>
<keyword evidence="6" id="KW-0472">Membrane</keyword>
<evidence type="ECO:0000313" key="9">
    <source>
        <dbReference type="RefSeq" id="XP_030076720.1"/>
    </source>
</evidence>
<dbReference type="OrthoDB" id="71307at2759"/>
<dbReference type="CDD" id="cd00435">
    <property type="entry name" value="ACBP"/>
    <property type="match status" value="1"/>
</dbReference>
<feature type="domain" description="ACB" evidence="7">
    <location>
        <begin position="8"/>
        <end position="97"/>
    </location>
</feature>
<name>A0A6P7ZUN1_9AMPH</name>
<dbReference type="PROSITE" id="PS51228">
    <property type="entry name" value="ACB_2"/>
    <property type="match status" value="1"/>
</dbReference>
<dbReference type="GO" id="GO:0006631">
    <property type="term" value="P:fatty acid metabolic process"/>
    <property type="evidence" value="ECO:0007669"/>
    <property type="project" value="TreeGrafter"/>
</dbReference>
<proteinExistence type="inferred from homology"/>
<dbReference type="InterPro" id="IPR016347">
    <property type="entry name" value="ACBD5"/>
</dbReference>
<dbReference type="RefSeq" id="XP_030076720.1">
    <property type="nucleotide sequence ID" value="XM_030220860.1"/>
</dbReference>
<dbReference type="Gene3D" id="1.20.80.10">
    <property type="match status" value="1"/>
</dbReference>
<evidence type="ECO:0000256" key="5">
    <source>
        <dbReference type="SAM" id="MobiDB-lite"/>
    </source>
</evidence>
<dbReference type="PANTHER" id="PTHR23310">
    <property type="entry name" value="ACYL-COA-BINDING PROTEIN, ACBP"/>
    <property type="match status" value="1"/>
</dbReference>
<dbReference type="GO" id="GO:0000062">
    <property type="term" value="F:fatty-acyl-CoA binding"/>
    <property type="evidence" value="ECO:0007669"/>
    <property type="project" value="InterPro"/>
</dbReference>
<dbReference type="Proteomes" id="UP000515156">
    <property type="component" value="Chromosome 12"/>
</dbReference>
<comment type="similarity">
    <text evidence="1">Belongs to the ATG37 family.</text>
</comment>
<dbReference type="FunFam" id="1.20.80.10:FF:000010">
    <property type="entry name" value="Acyl-CoA-binding domain-containing protein 5"/>
    <property type="match status" value="1"/>
</dbReference>